<evidence type="ECO:0000313" key="2">
    <source>
        <dbReference type="EMBL" id="GMS92200.1"/>
    </source>
</evidence>
<keyword evidence="3" id="KW-1185">Reference proteome</keyword>
<dbReference type="PANTHER" id="PTHR38608:SF2">
    <property type="entry name" value="SIGNAL PEPTIDE PROTEIN"/>
    <property type="match status" value="1"/>
</dbReference>
<organism evidence="2 3">
    <name type="scientific">Pristionchus entomophagus</name>
    <dbReference type="NCBI Taxonomy" id="358040"/>
    <lineage>
        <taxon>Eukaryota</taxon>
        <taxon>Metazoa</taxon>
        <taxon>Ecdysozoa</taxon>
        <taxon>Nematoda</taxon>
        <taxon>Chromadorea</taxon>
        <taxon>Rhabditida</taxon>
        <taxon>Rhabditina</taxon>
        <taxon>Diplogasteromorpha</taxon>
        <taxon>Diplogasteroidea</taxon>
        <taxon>Neodiplogasteridae</taxon>
        <taxon>Pristionchus</taxon>
    </lineage>
</organism>
<name>A0AAV5TAM2_9BILA</name>
<evidence type="ECO:0000256" key="1">
    <source>
        <dbReference type="SAM" id="MobiDB-lite"/>
    </source>
</evidence>
<dbReference type="PANTHER" id="PTHR38608">
    <property type="entry name" value="PROTEIN CBG07207"/>
    <property type="match status" value="1"/>
</dbReference>
<dbReference type="AlphaFoldDB" id="A0AAV5TAM2"/>
<dbReference type="EMBL" id="BTSX01000004">
    <property type="protein sequence ID" value="GMS92200.1"/>
    <property type="molecule type" value="Genomic_DNA"/>
</dbReference>
<feature type="compositionally biased region" description="Basic and acidic residues" evidence="1">
    <location>
        <begin position="81"/>
        <end position="97"/>
    </location>
</feature>
<proteinExistence type="predicted"/>
<comment type="caution">
    <text evidence="2">The sequence shown here is derived from an EMBL/GenBank/DDBJ whole genome shotgun (WGS) entry which is preliminary data.</text>
</comment>
<feature type="compositionally biased region" description="Basic and acidic residues" evidence="1">
    <location>
        <begin position="110"/>
        <end position="121"/>
    </location>
</feature>
<accession>A0AAV5TAM2</accession>
<dbReference type="Proteomes" id="UP001432027">
    <property type="component" value="Unassembled WGS sequence"/>
</dbReference>
<feature type="region of interest" description="Disordered" evidence="1">
    <location>
        <begin position="31"/>
        <end position="50"/>
    </location>
</feature>
<reference evidence="2" key="1">
    <citation type="submission" date="2023-10" db="EMBL/GenBank/DDBJ databases">
        <title>Genome assembly of Pristionchus species.</title>
        <authorList>
            <person name="Yoshida K."/>
            <person name="Sommer R.J."/>
        </authorList>
    </citation>
    <scope>NUCLEOTIDE SEQUENCE</scope>
    <source>
        <strain evidence="2">RS0144</strain>
    </source>
</reference>
<feature type="non-terminal residue" evidence="2">
    <location>
        <position position="1"/>
    </location>
</feature>
<feature type="region of interest" description="Disordered" evidence="1">
    <location>
        <begin position="79"/>
        <end position="121"/>
    </location>
</feature>
<sequence>SLNMLGMMNHRNDSFEFYASGPVKNNQNLSTEDTKVFTEPKHHRKNTLTKAARVDVDDNVVEGKDASALWTGLIFRAHHNIPSEEKKENNEPKDGVKADSISSNEPPLSSHEDSTVEKISH</sequence>
<protein>
    <submittedName>
        <fullName evidence="2">Uncharacterized protein</fullName>
    </submittedName>
</protein>
<evidence type="ECO:0000313" key="3">
    <source>
        <dbReference type="Proteomes" id="UP001432027"/>
    </source>
</evidence>
<gene>
    <name evidence="2" type="ORF">PENTCL1PPCAC_14375</name>
</gene>